<gene>
    <name evidence="12" type="ORF">DPM12_01750</name>
</gene>
<evidence type="ECO:0000256" key="7">
    <source>
        <dbReference type="ARBA" id="ARBA00022842"/>
    </source>
</evidence>
<dbReference type="PROSITE" id="PS00893">
    <property type="entry name" value="NUDIX_BOX"/>
    <property type="match status" value="1"/>
</dbReference>
<evidence type="ECO:0000256" key="6">
    <source>
        <dbReference type="ARBA" id="ARBA00022801"/>
    </source>
</evidence>
<dbReference type="InterPro" id="IPR000086">
    <property type="entry name" value="NUDIX_hydrolase_dom"/>
</dbReference>
<dbReference type="GO" id="GO:0005829">
    <property type="term" value="C:cytosol"/>
    <property type="evidence" value="ECO:0007669"/>
    <property type="project" value="TreeGrafter"/>
</dbReference>
<dbReference type="Gene3D" id="3.90.79.20">
    <property type="match status" value="1"/>
</dbReference>
<dbReference type="Pfam" id="PF00293">
    <property type="entry name" value="NUDIX"/>
    <property type="match status" value="1"/>
</dbReference>
<dbReference type="InterPro" id="IPR020476">
    <property type="entry name" value="Nudix_hydrolase"/>
</dbReference>
<dbReference type="Pfam" id="PF09297">
    <property type="entry name" value="Zn_ribbon_NUD"/>
    <property type="match status" value="1"/>
</dbReference>
<dbReference type="PANTHER" id="PTHR42904">
    <property type="entry name" value="NUDIX HYDROLASE, NUDC SUBFAMILY"/>
    <property type="match status" value="1"/>
</dbReference>
<dbReference type="GO" id="GO:0019677">
    <property type="term" value="P:NAD+ catabolic process"/>
    <property type="evidence" value="ECO:0007669"/>
    <property type="project" value="TreeGrafter"/>
</dbReference>
<evidence type="ECO:0000256" key="9">
    <source>
        <dbReference type="ARBA" id="ARBA00023679"/>
    </source>
</evidence>
<reference evidence="12 13" key="1">
    <citation type="submission" date="2018-06" db="EMBL/GenBank/DDBJ databases">
        <title>Phytoactinopolyspora halophila sp. nov., a novel halophilic actinomycete isolated from a saline soil in China.</title>
        <authorList>
            <person name="Tang S.-K."/>
        </authorList>
    </citation>
    <scope>NUCLEOTIDE SEQUENCE [LARGE SCALE GENOMIC DNA]</scope>
    <source>
        <strain evidence="12 13">YIM 96934</strain>
    </source>
</reference>
<evidence type="ECO:0000256" key="5">
    <source>
        <dbReference type="ARBA" id="ARBA00022723"/>
    </source>
</evidence>
<dbReference type="Pfam" id="PF09296">
    <property type="entry name" value="NUDIX-like"/>
    <property type="match status" value="1"/>
</dbReference>
<evidence type="ECO:0000256" key="3">
    <source>
        <dbReference type="ARBA" id="ARBA00009595"/>
    </source>
</evidence>
<sequence length="308" mass="33849">MYTPYTLPGPLTLSRATVDRASHLRSDSEQLAEIWSDPRTRVLVVADGRVVVAGASLLFVEPDEAPGGERYLLGLDGDIAYTAVHATTMPRGLVDGDAEAQDTGRRALTLREVGAMLDDRDAGLAVHALALANWHAAHTHCPRCGERTEVVEAGHARRCAADGSEHYPRVDPAVIMLVTDDEDRCLLGRQRRWPPRRFSTLAGFVEPGETPERAVAREVYEEVGIEVQECWYAGAQPWPFPSSLMLAYYARASTRPPRPDGWEIEEAGWFTRAELESALREGRIALPPAVSIARQLIEGWYGGTLDGP</sequence>
<dbReference type="GO" id="GO:0046872">
    <property type="term" value="F:metal ion binding"/>
    <property type="evidence" value="ECO:0007669"/>
    <property type="project" value="UniProtKB-KW"/>
</dbReference>
<evidence type="ECO:0000256" key="2">
    <source>
        <dbReference type="ARBA" id="ARBA00001947"/>
    </source>
</evidence>
<dbReference type="GO" id="GO:0006742">
    <property type="term" value="P:NADP+ catabolic process"/>
    <property type="evidence" value="ECO:0007669"/>
    <property type="project" value="TreeGrafter"/>
</dbReference>
<dbReference type="InterPro" id="IPR015375">
    <property type="entry name" value="NADH_PPase-like_N"/>
</dbReference>
<dbReference type="EC" id="3.6.1.22" evidence="4"/>
<dbReference type="Proteomes" id="UP000250462">
    <property type="component" value="Unassembled WGS sequence"/>
</dbReference>
<name>A0A329R5V0_9ACTN</name>
<dbReference type="GO" id="GO:0035529">
    <property type="term" value="F:NADH pyrophosphatase activity"/>
    <property type="evidence" value="ECO:0007669"/>
    <property type="project" value="TreeGrafter"/>
</dbReference>
<dbReference type="SUPFAM" id="SSF55811">
    <property type="entry name" value="Nudix"/>
    <property type="match status" value="1"/>
</dbReference>
<dbReference type="AlphaFoldDB" id="A0A329R5V0"/>
<dbReference type="InterPro" id="IPR049734">
    <property type="entry name" value="NudC-like_C"/>
</dbReference>
<dbReference type="InterPro" id="IPR015376">
    <property type="entry name" value="Znr_NADH_PPase"/>
</dbReference>
<evidence type="ECO:0000313" key="13">
    <source>
        <dbReference type="Proteomes" id="UP000250462"/>
    </source>
</evidence>
<dbReference type="EMBL" id="QMIG01000001">
    <property type="protein sequence ID" value="RAW18812.1"/>
    <property type="molecule type" value="Genomic_DNA"/>
</dbReference>
<dbReference type="NCBIfam" id="NF001299">
    <property type="entry name" value="PRK00241.1"/>
    <property type="match status" value="1"/>
</dbReference>
<evidence type="ECO:0000313" key="12">
    <source>
        <dbReference type="EMBL" id="RAW18812.1"/>
    </source>
</evidence>
<comment type="caution">
    <text evidence="12">The sequence shown here is derived from an EMBL/GenBank/DDBJ whole genome shotgun (WGS) entry which is preliminary data.</text>
</comment>
<keyword evidence="6 10" id="KW-0378">Hydrolase</keyword>
<organism evidence="12 13">
    <name type="scientific">Phytoactinopolyspora halophila</name>
    <dbReference type="NCBI Taxonomy" id="1981511"/>
    <lineage>
        <taxon>Bacteria</taxon>
        <taxon>Bacillati</taxon>
        <taxon>Actinomycetota</taxon>
        <taxon>Actinomycetes</taxon>
        <taxon>Jiangellales</taxon>
        <taxon>Jiangellaceae</taxon>
        <taxon>Phytoactinopolyspora</taxon>
    </lineage>
</organism>
<keyword evidence="13" id="KW-1185">Reference proteome</keyword>
<protein>
    <recommendedName>
        <fullName evidence="4">NAD(+) diphosphatase</fullName>
        <ecNumber evidence="4">3.6.1.22</ecNumber>
    </recommendedName>
</protein>
<dbReference type="OrthoDB" id="9791656at2"/>
<evidence type="ECO:0000256" key="8">
    <source>
        <dbReference type="ARBA" id="ARBA00023027"/>
    </source>
</evidence>
<dbReference type="PRINTS" id="PR00502">
    <property type="entry name" value="NUDIXFAMILY"/>
</dbReference>
<dbReference type="InterPro" id="IPR050241">
    <property type="entry name" value="NAD-cap_RNA_hydrolase_NudC"/>
</dbReference>
<evidence type="ECO:0000256" key="4">
    <source>
        <dbReference type="ARBA" id="ARBA00012381"/>
    </source>
</evidence>
<dbReference type="PROSITE" id="PS51462">
    <property type="entry name" value="NUDIX"/>
    <property type="match status" value="1"/>
</dbReference>
<comment type="catalytic activity">
    <reaction evidence="9">
        <text>a 5'-end NAD(+)-phospho-ribonucleoside in mRNA + H2O = a 5'-end phospho-adenosine-phospho-ribonucleoside in mRNA + beta-nicotinamide D-ribonucleotide + 2 H(+)</text>
        <dbReference type="Rhea" id="RHEA:60876"/>
        <dbReference type="Rhea" id="RHEA-COMP:15698"/>
        <dbReference type="Rhea" id="RHEA-COMP:15719"/>
        <dbReference type="ChEBI" id="CHEBI:14649"/>
        <dbReference type="ChEBI" id="CHEBI:15377"/>
        <dbReference type="ChEBI" id="CHEBI:15378"/>
        <dbReference type="ChEBI" id="CHEBI:144029"/>
        <dbReference type="ChEBI" id="CHEBI:144051"/>
    </reaction>
    <physiologicalReaction direction="left-to-right" evidence="9">
        <dbReference type="Rhea" id="RHEA:60877"/>
    </physiologicalReaction>
</comment>
<dbReference type="CDD" id="cd03429">
    <property type="entry name" value="NUDIX_NADH_pyrophosphatase_Nudt13"/>
    <property type="match status" value="1"/>
</dbReference>
<evidence type="ECO:0000256" key="1">
    <source>
        <dbReference type="ARBA" id="ARBA00001946"/>
    </source>
</evidence>
<evidence type="ECO:0000256" key="10">
    <source>
        <dbReference type="RuleBase" id="RU003476"/>
    </source>
</evidence>
<dbReference type="GO" id="GO:0110153">
    <property type="term" value="F:RNA NAD-cap (NMN-forming) hydrolase activity"/>
    <property type="evidence" value="ECO:0007669"/>
    <property type="project" value="RHEA"/>
</dbReference>
<dbReference type="Gene3D" id="3.90.79.10">
    <property type="entry name" value="Nucleoside Triphosphate Pyrophosphohydrolase"/>
    <property type="match status" value="1"/>
</dbReference>
<feature type="domain" description="Nudix hydrolase" evidence="11">
    <location>
        <begin position="168"/>
        <end position="292"/>
    </location>
</feature>
<comment type="cofactor">
    <cofactor evidence="1">
        <name>Mg(2+)</name>
        <dbReference type="ChEBI" id="CHEBI:18420"/>
    </cofactor>
</comment>
<dbReference type="RefSeq" id="WP_112256524.1">
    <property type="nucleotide sequence ID" value="NZ_QMIG01000001.1"/>
</dbReference>
<keyword evidence="7" id="KW-0460">Magnesium</keyword>
<comment type="similarity">
    <text evidence="3">Belongs to the Nudix hydrolase family. NudC subfamily.</text>
</comment>
<dbReference type="InterPro" id="IPR020084">
    <property type="entry name" value="NUDIX_hydrolase_CS"/>
</dbReference>
<evidence type="ECO:0000259" key="11">
    <source>
        <dbReference type="PROSITE" id="PS51462"/>
    </source>
</evidence>
<keyword evidence="8" id="KW-0520">NAD</keyword>
<accession>A0A329R5V0</accession>
<proteinExistence type="inferred from homology"/>
<dbReference type="PANTHER" id="PTHR42904:SF6">
    <property type="entry name" value="NAD-CAPPED RNA HYDROLASE NUDT12"/>
    <property type="match status" value="1"/>
</dbReference>
<dbReference type="InterPro" id="IPR015797">
    <property type="entry name" value="NUDIX_hydrolase-like_dom_sf"/>
</dbReference>
<keyword evidence="5" id="KW-0479">Metal-binding</keyword>
<comment type="cofactor">
    <cofactor evidence="2">
        <name>Zn(2+)</name>
        <dbReference type="ChEBI" id="CHEBI:29105"/>
    </cofactor>
</comment>